<dbReference type="AlphaFoldDB" id="A0AAW0TU36"/>
<sequence>MLGTVVGDVKPFCGRKAFRLLRNDPRIFRETASNSMVNANTYRYIDSQVVVRECSFLADHEANSALREESLSNLLGEKRLRYRGHSFMGECGVTEAGRQLQSGYVSSKTFIHGECGVTEAGRQLQSGYVSSKTFIHGECGVTEAGRQLQSGFSLGHLLCVHSACESRVLHFVHSVPSGVFLNVFTPPASRVFFVFTPPGSRAFFIFTPRSSPVFFNVSAFPSSTTKGLARCSHNEIVASMQPQRACSFDVATTRLLPRCSHNEGFGSMQPQRDCCLDAATTKGLARCSHNEIVASMQPQRACSFDVATTRLLPRCSHNELAPSM</sequence>
<reference evidence="1 2" key="1">
    <citation type="submission" date="2023-03" db="EMBL/GenBank/DDBJ databases">
        <title>High-quality genome of Scylla paramamosain provides insights in environmental adaptation.</title>
        <authorList>
            <person name="Zhang L."/>
        </authorList>
    </citation>
    <scope>NUCLEOTIDE SEQUENCE [LARGE SCALE GENOMIC DNA]</scope>
    <source>
        <strain evidence="1">LZ_2023a</strain>
        <tissue evidence="1">Muscle</tissue>
    </source>
</reference>
<organism evidence="1 2">
    <name type="scientific">Scylla paramamosain</name>
    <name type="common">Mud crab</name>
    <dbReference type="NCBI Taxonomy" id="85552"/>
    <lineage>
        <taxon>Eukaryota</taxon>
        <taxon>Metazoa</taxon>
        <taxon>Ecdysozoa</taxon>
        <taxon>Arthropoda</taxon>
        <taxon>Crustacea</taxon>
        <taxon>Multicrustacea</taxon>
        <taxon>Malacostraca</taxon>
        <taxon>Eumalacostraca</taxon>
        <taxon>Eucarida</taxon>
        <taxon>Decapoda</taxon>
        <taxon>Pleocyemata</taxon>
        <taxon>Brachyura</taxon>
        <taxon>Eubrachyura</taxon>
        <taxon>Portunoidea</taxon>
        <taxon>Portunidae</taxon>
        <taxon>Portuninae</taxon>
        <taxon>Scylla</taxon>
    </lineage>
</organism>
<dbReference type="Proteomes" id="UP001487740">
    <property type="component" value="Unassembled WGS sequence"/>
</dbReference>
<evidence type="ECO:0000313" key="1">
    <source>
        <dbReference type="EMBL" id="KAK8389792.1"/>
    </source>
</evidence>
<accession>A0AAW0TU36</accession>
<gene>
    <name evidence="1" type="ORF">O3P69_009059</name>
</gene>
<comment type="caution">
    <text evidence="1">The sequence shown here is derived from an EMBL/GenBank/DDBJ whole genome shotgun (WGS) entry which is preliminary data.</text>
</comment>
<proteinExistence type="predicted"/>
<evidence type="ECO:0000313" key="2">
    <source>
        <dbReference type="Proteomes" id="UP001487740"/>
    </source>
</evidence>
<protein>
    <submittedName>
        <fullName evidence="1">Uncharacterized protein</fullName>
    </submittedName>
</protein>
<dbReference type="EMBL" id="JARAKH010000027">
    <property type="protein sequence ID" value="KAK8389792.1"/>
    <property type="molecule type" value="Genomic_DNA"/>
</dbReference>
<keyword evidence="2" id="KW-1185">Reference proteome</keyword>
<name>A0AAW0TU36_SCYPA</name>